<dbReference type="InterPro" id="IPR003961">
    <property type="entry name" value="FN3_dom"/>
</dbReference>
<keyword evidence="1" id="KW-0378">Hydrolase</keyword>
<feature type="chain" id="PRO_5038981357" evidence="2">
    <location>
        <begin position="30"/>
        <end position="1390"/>
    </location>
</feature>
<dbReference type="SUPFAM" id="SSF49785">
    <property type="entry name" value="Galactose-binding domain-like"/>
    <property type="match status" value="2"/>
</dbReference>
<dbReference type="InterPro" id="IPR008979">
    <property type="entry name" value="Galactose-bd-like_sf"/>
</dbReference>
<dbReference type="SUPFAM" id="SSF49265">
    <property type="entry name" value="Fibronectin type III"/>
    <property type="match status" value="1"/>
</dbReference>
<accession>A0A0L6JTZ3</accession>
<proteinExistence type="predicted"/>
<feature type="domain" description="F5/8 type C" evidence="3">
    <location>
        <begin position="913"/>
        <end position="1057"/>
    </location>
</feature>
<comment type="caution">
    <text evidence="5">The sequence shown here is derived from an EMBL/GenBank/DDBJ whole genome shotgun (WGS) entry which is preliminary data.</text>
</comment>
<keyword evidence="2" id="KW-0732">Signal</keyword>
<dbReference type="CDD" id="cd00063">
    <property type="entry name" value="FN3"/>
    <property type="match status" value="2"/>
</dbReference>
<dbReference type="InterPro" id="IPR036116">
    <property type="entry name" value="FN3_sf"/>
</dbReference>
<feature type="signal peptide" evidence="2">
    <location>
        <begin position="1"/>
        <end position="29"/>
    </location>
</feature>
<evidence type="ECO:0000256" key="2">
    <source>
        <dbReference type="SAM" id="SignalP"/>
    </source>
</evidence>
<dbReference type="Gene3D" id="2.60.40.1080">
    <property type="match status" value="1"/>
</dbReference>
<dbReference type="Gene3D" id="2.60.120.260">
    <property type="entry name" value="Galactose-binding domain-like"/>
    <property type="match status" value="2"/>
</dbReference>
<gene>
    <name evidence="5" type="ORF">Bccel_4166</name>
</gene>
<organism evidence="5 6">
    <name type="scientific">Pseudobacteroides cellulosolvens ATCC 35603 = DSM 2933</name>
    <dbReference type="NCBI Taxonomy" id="398512"/>
    <lineage>
        <taxon>Bacteria</taxon>
        <taxon>Bacillati</taxon>
        <taxon>Bacillota</taxon>
        <taxon>Clostridia</taxon>
        <taxon>Eubacteriales</taxon>
        <taxon>Oscillospiraceae</taxon>
        <taxon>Pseudobacteroides</taxon>
    </lineage>
</organism>
<evidence type="ECO:0000259" key="4">
    <source>
        <dbReference type="PROSITE" id="PS50853"/>
    </source>
</evidence>
<protein>
    <submittedName>
        <fullName evidence="5">Coagulation factor 5/8 type domain protein</fullName>
    </submittedName>
</protein>
<keyword evidence="6" id="KW-1185">Reference proteome</keyword>
<evidence type="ECO:0000313" key="6">
    <source>
        <dbReference type="Proteomes" id="UP000036923"/>
    </source>
</evidence>
<dbReference type="Proteomes" id="UP000036923">
    <property type="component" value="Unassembled WGS sequence"/>
</dbReference>
<dbReference type="RefSeq" id="WP_036937564.1">
    <property type="nucleotide sequence ID" value="NZ_JQKC01000005.1"/>
</dbReference>
<dbReference type="Gene3D" id="2.60.40.10">
    <property type="entry name" value="Immunoglobulins"/>
    <property type="match status" value="2"/>
</dbReference>
<evidence type="ECO:0000313" key="5">
    <source>
        <dbReference type="EMBL" id="KNY28892.1"/>
    </source>
</evidence>
<feature type="domain" description="Fibronectin type-III" evidence="4">
    <location>
        <begin position="811"/>
        <end position="916"/>
    </location>
</feature>
<dbReference type="OrthoDB" id="1099523at2"/>
<dbReference type="Pfam" id="PF00754">
    <property type="entry name" value="F5_F8_type_C"/>
    <property type="match status" value="2"/>
</dbReference>
<dbReference type="GO" id="GO:0016798">
    <property type="term" value="F:hydrolase activity, acting on glycosyl bonds"/>
    <property type="evidence" value="ECO:0007669"/>
    <property type="project" value="UniProtKB-KW"/>
</dbReference>
<name>A0A0L6JTZ3_9FIRM</name>
<feature type="domain" description="Fibronectin type-III" evidence="4">
    <location>
        <begin position="1063"/>
        <end position="1151"/>
    </location>
</feature>
<dbReference type="EMBL" id="LGTC01000001">
    <property type="protein sequence ID" value="KNY28892.1"/>
    <property type="molecule type" value="Genomic_DNA"/>
</dbReference>
<sequence length="1390" mass="153966">MKINFKKMACILLPLALLTATFCPMVTGAYQQGTLIADFSENNLNEAILTSLQDHTLYSEKIYHDYSGKIPGTGYFGSGDSGEDGIRTHNNYLLVYAFLFSENSGKLDRELLKSRIIAGIKYSVNTHKVGSYNCASNGKWGLVWESSLWTSALAYAGYLMGDELDSETREKLKNVVAAEADYNLNRTIPTQVKSDTKAEENGWDTNVLAIAANMYKEDSRAAQWDEKSKAFAMNTLSMSKDLTDQTIVDGKMVKEWVIGPNLYDDYSLENHGIFHPVYQMNPILELGDSALYYKMTGNEVPKAFEHNILDMYNTVLKKIVLATGEWAYPNGCDWSVDLLDHINSVAFMSTYFKDVDSKMLEHRLIQFIRARQLDNQDGRFIGPNSDIGARRESVQAERLVYTYMFHKYFGPGPSENTTWEDFVSRNSGSSTYTDGDIILNKNQNRFASFSWNSKNMGLVIPDSNNYLDNGFVNFPYQKSLTGSFTVKNKPTNQFHIKHKNRVESTNFTTTGLLSENDSTIDHYISFAALPGNAAVYMDVAKSKADITVTKEEGIPLAFQTDNISGNTRVVTSNDNSAVLDGTSLTNISGNWVNVDNSLSVVVDGSNGMKYGNRTLSNSVYYSTLYGSYNDQEKLSSKGDTIANRTAVFYSNIDSGMTANLSKGIIYPKMADGWKSAVTQDVYSNQYLIASNFYGNASKIAISLPQGAPVLAEDTIIKKNTSYSTLDYEKLDTRITNLFAFVESPSCSNLQAVQSSKVPGRFYIKNNGFDAKVKISIIHNGVNTTGQKLLKAGRSYMLELKDKTIKAVEAKYPEKPELEKIHAFLYDDKITVDWKVNFGNTAKYKSLNNSNKVLEYIIEKRKFGGKWSKAAAVPCNQTIYVDNDISSSSTYQYKITAVTDERTSSKASNYVATSPQADKYGLINILKGKPVYTSYQQSQYQPANVNDGDQNTFWVSENKYPSVTNSVYCTVDLLNKESINRIKIVPRKNYGPKDVEILISNDNIKFTSITTQTLPNSAYEIIIPPVTTRYISLMVKSSYDTVAPSRNVQIAELEVYKSAQNLFSPSYLTAEAGTFKNNNISWQDISNNEDGFIIERSSIEGVFEKIGVVGPNTTVFYDTNPISGQQYTYVVSAYNKTGRNYSRTSSVTTLSSGAGKVQNGDITAYASSAQANYPITKAFDDNAGTFYVSNEVPSSTSPAVIDLTLKETLTLDKLTFQPRINGSYYYNPKDISVYVAVYGSDYTKVKEASIPAGNTVQTVDIDLVKAEKIRIVVTSVNNPGATKNLQCAEIGVYSGVNSFDRITTAIDNSSLTKGSTAKLTVTEGKMSDGSTVDLNSAEYFYTTDDSTVAAVNDSGVITAIGQGTANIWVYVKVGDYWVRNSAQVSVIELMT</sequence>
<dbReference type="PROSITE" id="PS50853">
    <property type="entry name" value="FN3"/>
    <property type="match status" value="2"/>
</dbReference>
<keyword evidence="1" id="KW-0326">Glycosidase</keyword>
<dbReference type="SUPFAM" id="SSF49373">
    <property type="entry name" value="Invasin/intimin cell-adhesion fragments"/>
    <property type="match status" value="1"/>
</dbReference>
<reference evidence="6" key="1">
    <citation type="submission" date="2015-07" db="EMBL/GenBank/DDBJ databases">
        <title>Near-Complete Genome Sequence of the Cellulolytic Bacterium Bacteroides (Pseudobacteroides) cellulosolvens ATCC 35603.</title>
        <authorList>
            <person name="Dassa B."/>
            <person name="Utturkar S.M."/>
            <person name="Klingeman D.M."/>
            <person name="Hurt R.A."/>
            <person name="Keller M."/>
            <person name="Xu J."/>
            <person name="Reddy Y.H.K."/>
            <person name="Borovok I."/>
            <person name="Grinberg I.R."/>
            <person name="Lamed R."/>
            <person name="Zhivin O."/>
            <person name="Bayer E.A."/>
            <person name="Brown S.D."/>
        </authorList>
    </citation>
    <scope>NUCLEOTIDE SEQUENCE [LARGE SCALE GENOMIC DNA]</scope>
    <source>
        <strain evidence="6">DSM 2933</strain>
    </source>
</reference>
<dbReference type="eggNOG" id="COG4733">
    <property type="taxonomic scope" value="Bacteria"/>
</dbReference>
<dbReference type="STRING" id="398512.Bccel_4166"/>
<dbReference type="InterPro" id="IPR013783">
    <property type="entry name" value="Ig-like_fold"/>
</dbReference>
<dbReference type="InterPro" id="IPR008964">
    <property type="entry name" value="Invasin/intimin_cell_adhesion"/>
</dbReference>
<evidence type="ECO:0000256" key="1">
    <source>
        <dbReference type="ARBA" id="ARBA00023295"/>
    </source>
</evidence>
<evidence type="ECO:0000259" key="3">
    <source>
        <dbReference type="PROSITE" id="PS50022"/>
    </source>
</evidence>
<dbReference type="eggNOG" id="COG2247">
    <property type="taxonomic scope" value="Bacteria"/>
</dbReference>
<dbReference type="InterPro" id="IPR000421">
    <property type="entry name" value="FA58C"/>
</dbReference>
<dbReference type="PROSITE" id="PS50022">
    <property type="entry name" value="FA58C_3"/>
    <property type="match status" value="1"/>
</dbReference>